<evidence type="ECO:0000313" key="2">
    <source>
        <dbReference type="Proteomes" id="UP000595437"/>
    </source>
</evidence>
<dbReference type="InterPro" id="IPR027417">
    <property type="entry name" value="P-loop_NTPase"/>
</dbReference>
<sequence>RRVSFAAALIHDPELYILDEPTVGVDPRLRRNIWSHLIDLATLRKKTILITTHYIEEARQATTIGLMRNGRLLAEASPERLLSKFGGSTLEDVFLQLCISQDESHLLDPRHHRQTSSLAVGFKKIIGGILDSLTRKPIPQRQIEFPSTQSMLTNKPKTLSRLPLQRMMTSKDSISPSTLDPQS</sequence>
<dbReference type="Proteomes" id="UP000595437">
    <property type="component" value="Chromosome 10"/>
</dbReference>
<dbReference type="OrthoDB" id="10255969at2759"/>
<reference evidence="2" key="1">
    <citation type="submission" date="2021-01" db="EMBL/GenBank/DDBJ databases">
        <title>Caligus Genome Assembly.</title>
        <authorList>
            <person name="Gallardo-Escarate C."/>
        </authorList>
    </citation>
    <scope>NUCLEOTIDE SEQUENCE [LARGE SCALE GENOMIC DNA]</scope>
</reference>
<dbReference type="GO" id="GO:0005524">
    <property type="term" value="F:ATP binding"/>
    <property type="evidence" value="ECO:0007669"/>
    <property type="project" value="UniProtKB-KW"/>
</dbReference>
<feature type="non-terminal residue" evidence="1">
    <location>
        <position position="183"/>
    </location>
</feature>
<dbReference type="SUPFAM" id="SSF52540">
    <property type="entry name" value="P-loop containing nucleoside triphosphate hydrolases"/>
    <property type="match status" value="1"/>
</dbReference>
<name>A0A7T8K061_CALRO</name>
<evidence type="ECO:0000313" key="1">
    <source>
        <dbReference type="EMBL" id="QQP40869.1"/>
    </source>
</evidence>
<dbReference type="AlphaFoldDB" id="A0A7T8K061"/>
<keyword evidence="1" id="KW-0547">Nucleotide-binding</keyword>
<protein>
    <submittedName>
        <fullName evidence="1">ATP-binding cassette sub-family G member 20</fullName>
    </submittedName>
</protein>
<accession>A0A7T8K061</accession>
<keyword evidence="2" id="KW-1185">Reference proteome</keyword>
<gene>
    <name evidence="1" type="ORF">FKW44_015062</name>
</gene>
<dbReference type="PANTHER" id="PTHR43038">
    <property type="entry name" value="ATP-BINDING CASSETTE, SUB-FAMILY H, MEMBER 1"/>
    <property type="match status" value="1"/>
</dbReference>
<dbReference type="Gene3D" id="3.40.50.300">
    <property type="entry name" value="P-loop containing nucleotide triphosphate hydrolases"/>
    <property type="match status" value="1"/>
</dbReference>
<organism evidence="1 2">
    <name type="scientific">Caligus rogercresseyi</name>
    <name type="common">Sea louse</name>
    <dbReference type="NCBI Taxonomy" id="217165"/>
    <lineage>
        <taxon>Eukaryota</taxon>
        <taxon>Metazoa</taxon>
        <taxon>Ecdysozoa</taxon>
        <taxon>Arthropoda</taxon>
        <taxon>Crustacea</taxon>
        <taxon>Multicrustacea</taxon>
        <taxon>Hexanauplia</taxon>
        <taxon>Copepoda</taxon>
        <taxon>Siphonostomatoida</taxon>
        <taxon>Caligidae</taxon>
        <taxon>Caligus</taxon>
    </lineage>
</organism>
<dbReference type="PANTHER" id="PTHR43038:SF3">
    <property type="entry name" value="ABC TRANSPORTER G FAMILY MEMBER 20 ISOFORM X1"/>
    <property type="match status" value="1"/>
</dbReference>
<dbReference type="EMBL" id="CP045899">
    <property type="protein sequence ID" value="QQP40869.1"/>
    <property type="molecule type" value="Genomic_DNA"/>
</dbReference>
<keyword evidence="1" id="KW-0067">ATP-binding</keyword>
<feature type="non-terminal residue" evidence="1">
    <location>
        <position position="1"/>
    </location>
</feature>
<proteinExistence type="predicted"/>